<dbReference type="PATRIC" id="fig|220754.4.peg.2108"/>
<dbReference type="InterPro" id="IPR042179">
    <property type="entry name" value="KGD_C_sf"/>
</dbReference>
<dbReference type="Gene3D" id="3.40.50.970">
    <property type="match status" value="1"/>
</dbReference>
<dbReference type="InterPro" id="IPR005475">
    <property type="entry name" value="Transketolase-like_Pyr-bd"/>
</dbReference>
<feature type="region of interest" description="Disordered" evidence="7">
    <location>
        <begin position="507"/>
        <end position="538"/>
    </location>
</feature>
<reference evidence="9 10" key="1">
    <citation type="submission" date="2015-01" db="EMBL/GenBank/DDBJ databases">
        <title>Jeotgalibacillus campisalis genome sequencing.</title>
        <authorList>
            <person name="Goh K.M."/>
            <person name="Chan K.-G."/>
            <person name="Yaakop A.S."/>
            <person name="Ee R."/>
            <person name="Gan H.M."/>
            <person name="Chan C.S."/>
        </authorList>
    </citation>
    <scope>NUCLEOTIDE SEQUENCE [LARGE SCALE GENOMIC DNA]</scope>
    <source>
        <strain evidence="9 10">SF-57</strain>
    </source>
</reference>
<dbReference type="GO" id="GO:0030976">
    <property type="term" value="F:thiamine pyrophosphate binding"/>
    <property type="evidence" value="ECO:0007669"/>
    <property type="project" value="UniProtKB-UniRule"/>
</dbReference>
<evidence type="ECO:0000256" key="1">
    <source>
        <dbReference type="ARBA" id="ARBA00001964"/>
    </source>
</evidence>
<keyword evidence="10" id="KW-1185">Reference proteome</keyword>
<dbReference type="Pfam" id="PF16870">
    <property type="entry name" value="OxoGdeHyase_C"/>
    <property type="match status" value="1"/>
</dbReference>
<comment type="function">
    <text evidence="6">E1 component of the 2-oxoglutarate dehydrogenase (OGDH) complex which catalyzes the decarboxylation of 2-oxoglutarate, the first step in the conversion of 2-oxoglutarate to succinyl-CoA and CO(2).</text>
</comment>
<dbReference type="EMBL" id="JXRR01000014">
    <property type="protein sequence ID" value="KIL47923.1"/>
    <property type="molecule type" value="Genomic_DNA"/>
</dbReference>
<feature type="domain" description="Transketolase-like pyrimidine-binding" evidence="8">
    <location>
        <begin position="591"/>
        <end position="787"/>
    </location>
</feature>
<evidence type="ECO:0000313" key="9">
    <source>
        <dbReference type="EMBL" id="KIL47923.1"/>
    </source>
</evidence>
<dbReference type="GO" id="GO:0005829">
    <property type="term" value="C:cytosol"/>
    <property type="evidence" value="ECO:0007669"/>
    <property type="project" value="TreeGrafter"/>
</dbReference>
<evidence type="ECO:0000256" key="5">
    <source>
        <dbReference type="ARBA" id="ARBA00051911"/>
    </source>
</evidence>
<dbReference type="EC" id="1.2.4.2" evidence="6"/>
<evidence type="ECO:0000256" key="4">
    <source>
        <dbReference type="ARBA" id="ARBA00023152"/>
    </source>
</evidence>
<dbReference type="GO" id="GO:0006099">
    <property type="term" value="P:tricarboxylic acid cycle"/>
    <property type="evidence" value="ECO:0007669"/>
    <property type="project" value="TreeGrafter"/>
</dbReference>
<dbReference type="SUPFAM" id="SSF52518">
    <property type="entry name" value="Thiamin diphosphate-binding fold (THDP-binding)"/>
    <property type="match status" value="2"/>
</dbReference>
<dbReference type="AlphaFoldDB" id="A0A0C2VVC0"/>
<sequence>MRKQSEQQDLNHMSFSGPNLGYMMEMYDLYLENPSQLDEELQAYFKQNGSPAPEKEQDSSKGTIEGTDYSKVIASVQLADAIRTYGHLAADINPLNDREKDTNRIELDTYNLTKEDLEKIPENILITNSVPEVTTGYEAIQYLKKMYTQSIAFEYAHVHNKEEKAWLKNYIESGKLDETINKEKKESLLNRLIQVEGFENFVHKTFVGQKRFSIEGLDSMVPLLDEIIQAAVEKGAESINIGMAHRGRLNVLAHVLEKPYEMIFAEFQHSPSKDLIPSEGSIGITYGWTGDVKYHLGADRNVKKENSVKTRITLANNPSHLEVVSPIVAGYTRAAQEDRSNPGYPELKKESSLAIMIHGDAAFPGQGIVAETLNMSQLRGYHTGGSIHVIANNMIGFTTESFDSRSTQYASDTAKGFEVPIIHVNADDPEACIAAAIMAYEYRSKFGKDFVIDLIGYRRFGHNEMDEPMVTNPKMYTIVNKHDNVRKLYEKQLVEEGLLSADEAANMRESNQEQLQKAYDSVPKSEKDPDAVMDPPEKVVNPLDEITTSVGMDQLRQLNEDLLNWKDFNVFKKLEKILNRRQDPFTKEGKVDWAHAETLAFGAILQDGIPIRLTGQDSQRGTFAHRHLVLHDEKTGDEITPLHHINGAKASFVVYNSPLTEAAVVGYEYGYNVFSPETLVLWEAQYGDFANMAQVMFDQFVSSSRAKWGQKSGLVMLLPHGYEGQGPEHSSARMERFLTLAAENNWTVANLTSSAQYFHLLRRQAAILKREEIRPLVIMTPKSLLRHPQVSRNINEFTEGTFKPLIEHDEYGQQHKKVERLVFSSGKIGIDLIEKAANEENNDWLHLIRIEEIYPFPMENVKEIISRYPNLKEIKWVQEEPKNMGAWTFIEPRLIKSAPEHVSVEYIGRRRRSSPAEGDPTVHKKEQNRILTNAVTKN</sequence>
<proteinExistence type="inferred from homology"/>
<organism evidence="9 10">
    <name type="scientific">Jeotgalibacillus campisalis</name>
    <dbReference type="NCBI Taxonomy" id="220754"/>
    <lineage>
        <taxon>Bacteria</taxon>
        <taxon>Bacillati</taxon>
        <taxon>Bacillota</taxon>
        <taxon>Bacilli</taxon>
        <taxon>Bacillales</taxon>
        <taxon>Caryophanaceae</taxon>
        <taxon>Jeotgalibacillus</taxon>
    </lineage>
</organism>
<dbReference type="PIRSF" id="PIRSF000157">
    <property type="entry name" value="Oxoglu_dh_E1"/>
    <property type="match status" value="1"/>
</dbReference>
<gene>
    <name evidence="6" type="primary">odhA</name>
    <name evidence="9" type="ORF">KR50_20900</name>
</gene>
<dbReference type="Pfam" id="PF00676">
    <property type="entry name" value="E1_dh"/>
    <property type="match status" value="1"/>
</dbReference>
<dbReference type="InterPro" id="IPR029061">
    <property type="entry name" value="THDP-binding"/>
</dbReference>
<dbReference type="Gene3D" id="3.40.50.11610">
    <property type="entry name" value="Multifunctional 2-oxoglutarate metabolism enzyme, C-terminal domain"/>
    <property type="match status" value="1"/>
</dbReference>
<name>A0A0C2VVC0_9BACL</name>
<dbReference type="SMART" id="SM00861">
    <property type="entry name" value="Transket_pyr"/>
    <property type="match status" value="1"/>
</dbReference>
<keyword evidence="3 6" id="KW-0786">Thiamine pyrophosphate</keyword>
<dbReference type="PANTHER" id="PTHR23152">
    <property type="entry name" value="2-OXOGLUTARATE DEHYDROGENASE"/>
    <property type="match status" value="1"/>
</dbReference>
<dbReference type="NCBIfam" id="NF008907">
    <property type="entry name" value="PRK12270.1"/>
    <property type="match status" value="1"/>
</dbReference>
<dbReference type="FunFam" id="3.40.50.970:FF:000036">
    <property type="entry name" value="2-oxoglutarate dehydrogenase E1 component"/>
    <property type="match status" value="1"/>
</dbReference>
<dbReference type="CDD" id="cd02016">
    <property type="entry name" value="TPP_E1_OGDC_like"/>
    <property type="match status" value="1"/>
</dbReference>
<evidence type="ECO:0000256" key="3">
    <source>
        <dbReference type="ARBA" id="ARBA00023052"/>
    </source>
</evidence>
<dbReference type="HAMAP" id="MF_01169">
    <property type="entry name" value="SucA_OdhA"/>
    <property type="match status" value="1"/>
</dbReference>
<keyword evidence="2 6" id="KW-0560">Oxidoreductase</keyword>
<dbReference type="Gene3D" id="3.40.50.12470">
    <property type="match status" value="1"/>
</dbReference>
<dbReference type="GO" id="GO:0004591">
    <property type="term" value="F:oxoglutarate dehydrogenase (succinyl-transferring) activity"/>
    <property type="evidence" value="ECO:0007669"/>
    <property type="project" value="UniProtKB-UniRule"/>
</dbReference>
<evidence type="ECO:0000256" key="7">
    <source>
        <dbReference type="SAM" id="MobiDB-lite"/>
    </source>
</evidence>
<dbReference type="InterPro" id="IPR031717">
    <property type="entry name" value="ODO-1/KGD_C"/>
</dbReference>
<dbReference type="InterPro" id="IPR001017">
    <property type="entry name" value="DH_E1"/>
</dbReference>
<comment type="subunit">
    <text evidence="6">Homodimer. Part of the 2-oxoglutarate dehydrogenase (OGDH) complex composed of E1 (2-oxoglutarate dehydrogenase), E2 (dihydrolipoamide succinyltransferase) and E3 (dihydrolipoamide dehydrogenase); the complex contains multiple copies of the three enzymatic components (E1, E2 and E3).</text>
</comment>
<evidence type="ECO:0000256" key="2">
    <source>
        <dbReference type="ARBA" id="ARBA00023002"/>
    </source>
</evidence>
<dbReference type="Pfam" id="PF02779">
    <property type="entry name" value="Transket_pyr"/>
    <property type="match status" value="1"/>
</dbReference>
<dbReference type="InterPro" id="IPR011603">
    <property type="entry name" value="2oxoglutarate_DH_E1"/>
</dbReference>
<comment type="cofactor">
    <cofactor evidence="1 6">
        <name>thiamine diphosphate</name>
        <dbReference type="ChEBI" id="CHEBI:58937"/>
    </cofactor>
</comment>
<evidence type="ECO:0000313" key="10">
    <source>
        <dbReference type="Proteomes" id="UP000031972"/>
    </source>
</evidence>
<comment type="catalytic activity">
    <reaction evidence="5 6">
        <text>N(6)-[(R)-lipoyl]-L-lysyl-[protein] + 2-oxoglutarate + H(+) = N(6)-[(R)-S(8)-succinyldihydrolipoyl]-L-lysyl-[protein] + CO2</text>
        <dbReference type="Rhea" id="RHEA:12188"/>
        <dbReference type="Rhea" id="RHEA-COMP:10474"/>
        <dbReference type="Rhea" id="RHEA-COMP:20092"/>
        <dbReference type="ChEBI" id="CHEBI:15378"/>
        <dbReference type="ChEBI" id="CHEBI:16526"/>
        <dbReference type="ChEBI" id="CHEBI:16810"/>
        <dbReference type="ChEBI" id="CHEBI:83099"/>
        <dbReference type="ChEBI" id="CHEBI:83120"/>
        <dbReference type="EC" id="1.2.4.2"/>
    </reaction>
</comment>
<dbReference type="FunFam" id="3.40.50.11610:FF:000002">
    <property type="entry name" value="2-oxoglutarate dehydrogenase E1 component"/>
    <property type="match status" value="1"/>
</dbReference>
<dbReference type="RefSeq" id="WP_041057842.1">
    <property type="nucleotide sequence ID" value="NZ_JXRR01000014.1"/>
</dbReference>
<evidence type="ECO:0000256" key="6">
    <source>
        <dbReference type="HAMAP-Rule" id="MF_01169"/>
    </source>
</evidence>
<dbReference type="PANTHER" id="PTHR23152:SF4">
    <property type="entry name" value="2-OXOADIPATE DEHYDROGENASE COMPLEX COMPONENT E1"/>
    <property type="match status" value="1"/>
</dbReference>
<dbReference type="Gene3D" id="1.10.287.1150">
    <property type="entry name" value="TPP helical domain"/>
    <property type="match status" value="1"/>
</dbReference>
<accession>A0A0C2VVC0</accession>
<dbReference type="GO" id="GO:0045252">
    <property type="term" value="C:oxoglutarate dehydrogenase complex"/>
    <property type="evidence" value="ECO:0007669"/>
    <property type="project" value="TreeGrafter"/>
</dbReference>
<dbReference type="OrthoDB" id="9759785at2"/>
<dbReference type="InterPro" id="IPR023784">
    <property type="entry name" value="2oxoglutarate_DH_E1_bac"/>
</dbReference>
<comment type="similarity">
    <text evidence="6">Belongs to the alpha-ketoglutarate dehydrogenase family.</text>
</comment>
<dbReference type="NCBIfam" id="TIGR00239">
    <property type="entry name" value="2oxo_dh_E1"/>
    <property type="match status" value="1"/>
</dbReference>
<protein>
    <recommendedName>
        <fullName evidence="6">2-oxoglutarate dehydrogenase E1 component</fullName>
        <ecNumber evidence="6">1.2.4.2</ecNumber>
    </recommendedName>
    <alternativeName>
        <fullName evidence="6">Alpha-ketoglutarate dehydrogenase</fullName>
    </alternativeName>
</protein>
<comment type="caution">
    <text evidence="9">The sequence shown here is derived from an EMBL/GenBank/DDBJ whole genome shotgun (WGS) entry which is preliminary data.</text>
</comment>
<dbReference type="NCBIfam" id="NF006914">
    <property type="entry name" value="PRK09404.1"/>
    <property type="match status" value="1"/>
</dbReference>
<evidence type="ECO:0000259" key="8">
    <source>
        <dbReference type="SMART" id="SM00861"/>
    </source>
</evidence>
<dbReference type="GO" id="GO:0006096">
    <property type="term" value="P:glycolytic process"/>
    <property type="evidence" value="ECO:0007669"/>
    <property type="project" value="UniProtKB-UniRule"/>
</dbReference>
<dbReference type="Proteomes" id="UP000031972">
    <property type="component" value="Unassembled WGS sequence"/>
</dbReference>
<keyword evidence="4 6" id="KW-0324">Glycolysis</keyword>